<evidence type="ECO:0000313" key="2">
    <source>
        <dbReference type="Proteomes" id="UP000812267"/>
    </source>
</evidence>
<organism evidence="1 2">
    <name type="scientific">Mycoplasma zalophidermidis</name>
    <dbReference type="NCBI Taxonomy" id="398174"/>
    <lineage>
        <taxon>Bacteria</taxon>
        <taxon>Bacillati</taxon>
        <taxon>Mycoplasmatota</taxon>
        <taxon>Mollicutes</taxon>
        <taxon>Mycoplasmataceae</taxon>
        <taxon>Mycoplasma</taxon>
    </lineage>
</organism>
<gene>
    <name evidence="1" type="ORF">KQ878_01665</name>
</gene>
<reference evidence="1" key="1">
    <citation type="submission" date="2021-06" db="EMBL/GenBank/DDBJ databases">
        <title>Novel Mycoplasma species detected in California sea lions (Zalophus californianus) from the USA.</title>
        <authorList>
            <person name="Volokhov D.V."/>
            <person name="Furtak V.A."/>
            <person name="Zagorodnyaya T.A."/>
        </authorList>
    </citation>
    <scope>NUCLEOTIDE SEQUENCE [LARGE SCALE GENOMIC DNA]</scope>
    <source>
        <strain evidence="1">CSL 4779</strain>
    </source>
</reference>
<dbReference type="Proteomes" id="UP000812267">
    <property type="component" value="Unassembled WGS sequence"/>
</dbReference>
<accession>A0ABS6DSY0</accession>
<sequence length="134" mass="15905">MLFPTFRFSKKTKIFERLKIELGKWVDFDAKTTRLVDDVLIRDPKDTKSIGVKQREKKYWAGRWKAHTPLKVIFNTTLSENEVLKINGKRIEVLDRTFEEFLQDNRSNTGDDERVFDYGVIVNDDTQKNKKIHI</sequence>
<evidence type="ECO:0000313" key="1">
    <source>
        <dbReference type="EMBL" id="MBU4693588.1"/>
    </source>
</evidence>
<dbReference type="EMBL" id="JAHMHK010000001">
    <property type="protein sequence ID" value="MBU4693588.1"/>
    <property type="molecule type" value="Genomic_DNA"/>
</dbReference>
<keyword evidence="2" id="KW-1185">Reference proteome</keyword>
<name>A0ABS6DSY0_9MOLU</name>
<proteinExistence type="predicted"/>
<protein>
    <submittedName>
        <fullName evidence="1">Uncharacterized protein</fullName>
    </submittedName>
</protein>
<comment type="caution">
    <text evidence="1">The sequence shown here is derived from an EMBL/GenBank/DDBJ whole genome shotgun (WGS) entry which is preliminary data.</text>
</comment>